<reference evidence="1 2" key="1">
    <citation type="submission" date="2014-04" db="EMBL/GenBank/DDBJ databases">
        <authorList>
            <consortium name="DOE Joint Genome Institute"/>
            <person name="Kuo A."/>
            <person name="Girlanda M."/>
            <person name="Perotto S."/>
            <person name="Kohler A."/>
            <person name="Nagy L.G."/>
            <person name="Floudas D."/>
            <person name="Copeland A."/>
            <person name="Barry K.W."/>
            <person name="Cichocki N."/>
            <person name="Veneault-Fourrey C."/>
            <person name="LaButti K."/>
            <person name="Lindquist E.A."/>
            <person name="Lipzen A."/>
            <person name="Lundell T."/>
            <person name="Morin E."/>
            <person name="Murat C."/>
            <person name="Sun H."/>
            <person name="Tunlid A."/>
            <person name="Henrissat B."/>
            <person name="Grigoriev I.V."/>
            <person name="Hibbett D.S."/>
            <person name="Martin F."/>
            <person name="Nordberg H.P."/>
            <person name="Cantor M.N."/>
            <person name="Hua S.X."/>
        </authorList>
    </citation>
    <scope>NUCLEOTIDE SEQUENCE [LARGE SCALE GENOMIC DNA]</scope>
    <source>
        <strain evidence="1 2">MUT 4182</strain>
    </source>
</reference>
<reference evidence="2" key="2">
    <citation type="submission" date="2015-01" db="EMBL/GenBank/DDBJ databases">
        <title>Evolutionary Origins and Diversification of the Mycorrhizal Mutualists.</title>
        <authorList>
            <consortium name="DOE Joint Genome Institute"/>
            <consortium name="Mycorrhizal Genomics Consortium"/>
            <person name="Kohler A."/>
            <person name="Kuo A."/>
            <person name="Nagy L.G."/>
            <person name="Floudas D."/>
            <person name="Copeland A."/>
            <person name="Barry K.W."/>
            <person name="Cichocki N."/>
            <person name="Veneault-Fourrey C."/>
            <person name="LaButti K."/>
            <person name="Lindquist E.A."/>
            <person name="Lipzen A."/>
            <person name="Lundell T."/>
            <person name="Morin E."/>
            <person name="Murat C."/>
            <person name="Riley R."/>
            <person name="Ohm R."/>
            <person name="Sun H."/>
            <person name="Tunlid A."/>
            <person name="Henrissat B."/>
            <person name="Grigoriev I.V."/>
            <person name="Hibbett D.S."/>
            <person name="Martin F."/>
        </authorList>
    </citation>
    <scope>NUCLEOTIDE SEQUENCE [LARGE SCALE GENOMIC DNA]</scope>
    <source>
        <strain evidence="2">MUT 4182</strain>
    </source>
</reference>
<sequence length="225" mass="24427">WAARSTKTLSVITDLTLQVTGEGARALPPTLQCVKNTIEEVGQALGPGDILYVYVGGHIEVENEEKSFMPLPNGERLYGNVLGSWLKAAAGRGGTIIAAVDVCHSTAFLKMPVAYDVKTDGSLYHPNSEARETQGREGHVIIVSSTECGQLARSIGIDQGKYVGSHGFFTWLFFNYIQKKSGPVDTAGLLLYLRKQCNWHEQKPRPQISATTAGLRQLPIGRPSS</sequence>
<evidence type="ECO:0000313" key="1">
    <source>
        <dbReference type="EMBL" id="KIO24212.1"/>
    </source>
</evidence>
<name>A0A0C3LS23_9AGAM</name>
<dbReference type="AlphaFoldDB" id="A0A0C3LS23"/>
<dbReference type="Gene3D" id="3.40.50.1460">
    <property type="match status" value="1"/>
</dbReference>
<protein>
    <submittedName>
        <fullName evidence="1">Uncharacterized protein</fullName>
    </submittedName>
</protein>
<evidence type="ECO:0000313" key="2">
    <source>
        <dbReference type="Proteomes" id="UP000054248"/>
    </source>
</evidence>
<keyword evidence="2" id="KW-1185">Reference proteome</keyword>
<accession>A0A0C3LS23</accession>
<organism evidence="1 2">
    <name type="scientific">Tulasnella calospora MUT 4182</name>
    <dbReference type="NCBI Taxonomy" id="1051891"/>
    <lineage>
        <taxon>Eukaryota</taxon>
        <taxon>Fungi</taxon>
        <taxon>Dikarya</taxon>
        <taxon>Basidiomycota</taxon>
        <taxon>Agaricomycotina</taxon>
        <taxon>Agaricomycetes</taxon>
        <taxon>Cantharellales</taxon>
        <taxon>Tulasnellaceae</taxon>
        <taxon>Tulasnella</taxon>
    </lineage>
</organism>
<proteinExistence type="predicted"/>
<dbReference type="OrthoDB" id="3205957at2759"/>
<dbReference type="Proteomes" id="UP000054248">
    <property type="component" value="Unassembled WGS sequence"/>
</dbReference>
<feature type="non-terminal residue" evidence="1">
    <location>
        <position position="1"/>
    </location>
</feature>
<dbReference type="HOGENOM" id="CLU_994646_0_0_1"/>
<dbReference type="EMBL" id="KN823065">
    <property type="protein sequence ID" value="KIO24212.1"/>
    <property type="molecule type" value="Genomic_DNA"/>
</dbReference>
<gene>
    <name evidence="1" type="ORF">M407DRAFT_26327</name>
</gene>